<keyword evidence="2" id="KW-0378">Hydrolase</keyword>
<proteinExistence type="predicted"/>
<accession>A0A177KRG8</accession>
<dbReference type="AlphaFoldDB" id="A0A177KRG8"/>
<dbReference type="Gene3D" id="3.60.15.10">
    <property type="entry name" value="Ribonuclease Z/Hydroxyacylglutathione hydrolase-like"/>
    <property type="match status" value="1"/>
</dbReference>
<evidence type="ECO:0000313" key="2">
    <source>
        <dbReference type="EMBL" id="OAH55950.1"/>
    </source>
</evidence>
<dbReference type="GO" id="GO:0016787">
    <property type="term" value="F:hydrolase activity"/>
    <property type="evidence" value="ECO:0007669"/>
    <property type="project" value="UniProtKB-KW"/>
</dbReference>
<gene>
    <name evidence="2" type="ORF">AWH48_04555</name>
</gene>
<comment type="caution">
    <text evidence="2">The sequence shown here is derived from an EMBL/GenBank/DDBJ whole genome shotgun (WGS) entry which is preliminary data.</text>
</comment>
<evidence type="ECO:0000313" key="3">
    <source>
        <dbReference type="Proteomes" id="UP000077271"/>
    </source>
</evidence>
<dbReference type="EMBL" id="LQWZ01000023">
    <property type="protein sequence ID" value="OAH55950.1"/>
    <property type="molecule type" value="Genomic_DNA"/>
</dbReference>
<dbReference type="InterPro" id="IPR050662">
    <property type="entry name" value="Sec-metab_biosynth-thioest"/>
</dbReference>
<reference evidence="2 3" key="1">
    <citation type="submission" date="2016-01" db="EMBL/GenBank/DDBJ databases">
        <title>Investigation of taxonomic status of Bacillus aminovorans.</title>
        <authorList>
            <person name="Verma A."/>
            <person name="Pal Y."/>
            <person name="Krishnamurthi S."/>
        </authorList>
    </citation>
    <scope>NUCLEOTIDE SEQUENCE [LARGE SCALE GENOMIC DNA]</scope>
    <source>
        <strain evidence="2 3">DSM 4337</strain>
    </source>
</reference>
<name>A0A177KRG8_9BACI</name>
<dbReference type="OrthoDB" id="2971563at2"/>
<feature type="domain" description="Metallo-beta-lactamase" evidence="1">
    <location>
        <begin position="22"/>
        <end position="234"/>
    </location>
</feature>
<dbReference type="PANTHER" id="PTHR23131">
    <property type="entry name" value="ENDORIBONUCLEASE LACTB2"/>
    <property type="match status" value="1"/>
</dbReference>
<dbReference type="RefSeq" id="WP_018393848.1">
    <property type="nucleotide sequence ID" value="NZ_LQWZ01000023.1"/>
</dbReference>
<dbReference type="PANTHER" id="PTHR23131:SF4">
    <property type="entry name" value="METALLO-BETA-LACTAMASE SUPERFAMILY POTEIN"/>
    <property type="match status" value="1"/>
</dbReference>
<dbReference type="SMART" id="SM00849">
    <property type="entry name" value="Lactamase_B"/>
    <property type="match status" value="1"/>
</dbReference>
<sequence length="320" mass="36376">MGIKTYDKIIKITVPTPFPIGDVNTYLVKGDRLTLIDAGINTPEARVAFQLGLAEAGYKVSDIEQVILTHHHPDHIGLLDDFDVDIYGHTYCGNWISYNESFLNWRREFFIDLFRVFGVPKEMIQLANNLDNTLKFGCEKSVLTGELKEGDELPALPGWRVLETPGHAQSHLVFYREKDGFLLAGDHVLKTVSSNPLLEPPSARGAERSKPLLQYNNSLWKVKNMDIQQALTGHGNDIKSIHSLIERRFVRQHERAMHILSMLKEKPMTIFEVCTKLFPEVYKKETGLTLSETAGQFDYLLERGDIQVESIKNGAIYYRG</sequence>
<dbReference type="Pfam" id="PF00753">
    <property type="entry name" value="Lactamase_B"/>
    <property type="match status" value="1"/>
</dbReference>
<organism evidence="2 3">
    <name type="scientific">Domibacillus aminovorans</name>
    <dbReference type="NCBI Taxonomy" id="29332"/>
    <lineage>
        <taxon>Bacteria</taxon>
        <taxon>Bacillati</taxon>
        <taxon>Bacillota</taxon>
        <taxon>Bacilli</taxon>
        <taxon>Bacillales</taxon>
        <taxon>Bacillaceae</taxon>
        <taxon>Domibacillus</taxon>
    </lineage>
</organism>
<dbReference type="CDD" id="cd07725">
    <property type="entry name" value="TTHA1429-like_MBL-fold"/>
    <property type="match status" value="1"/>
</dbReference>
<dbReference type="InterPro" id="IPR001279">
    <property type="entry name" value="Metallo-B-lactamas"/>
</dbReference>
<protein>
    <submittedName>
        <fullName evidence="2">MBL fold metallo-hydrolase</fullName>
    </submittedName>
</protein>
<dbReference type="Proteomes" id="UP000077271">
    <property type="component" value="Unassembled WGS sequence"/>
</dbReference>
<dbReference type="InterPro" id="IPR036866">
    <property type="entry name" value="RibonucZ/Hydroxyglut_hydro"/>
</dbReference>
<evidence type="ECO:0000259" key="1">
    <source>
        <dbReference type="SMART" id="SM00849"/>
    </source>
</evidence>
<dbReference type="SUPFAM" id="SSF56281">
    <property type="entry name" value="Metallo-hydrolase/oxidoreductase"/>
    <property type="match status" value="1"/>
</dbReference>